<feature type="compositionally biased region" description="Low complexity" evidence="2">
    <location>
        <begin position="25"/>
        <end position="56"/>
    </location>
</feature>
<feature type="region of interest" description="Disordered" evidence="2">
    <location>
        <begin position="139"/>
        <end position="166"/>
    </location>
</feature>
<protein>
    <submittedName>
        <fullName evidence="4">OmpA family protein</fullName>
    </submittedName>
</protein>
<sequence length="166" mass="16293">MVGAAVVIATVTACGSGDSNGSGGSSSAAAPPGGSGTSSAAGAPSSAGQGAMNGAAGQVNSAIEQALQQSPVTFEPQKADLTDKAKQTLEQIAKAMQGNDVKITVATHAGYPDAQQAKTLSEKRAQAIASALETHGVAKDRVKEDATGSEKAQGDQALNTQISVAQ</sequence>
<dbReference type="Gene3D" id="3.30.1330.60">
    <property type="entry name" value="OmpA-like domain"/>
    <property type="match status" value="1"/>
</dbReference>
<dbReference type="InterPro" id="IPR036737">
    <property type="entry name" value="OmpA-like_sf"/>
</dbReference>
<keyword evidence="5" id="KW-1185">Reference proteome</keyword>
<feature type="compositionally biased region" description="Polar residues" evidence="2">
    <location>
        <begin position="156"/>
        <end position="166"/>
    </location>
</feature>
<comment type="caution">
    <text evidence="4">The sequence shown here is derived from an EMBL/GenBank/DDBJ whole genome shotgun (WGS) entry which is preliminary data.</text>
</comment>
<dbReference type="RefSeq" id="WP_378213967.1">
    <property type="nucleotide sequence ID" value="NZ_JBHSBK010000002.1"/>
</dbReference>
<dbReference type="Proteomes" id="UP001597419">
    <property type="component" value="Unassembled WGS sequence"/>
</dbReference>
<gene>
    <name evidence="4" type="ORF">ACFSYJ_35440</name>
</gene>
<accession>A0ABW5GSP1</accession>
<reference evidence="5" key="1">
    <citation type="journal article" date="2019" name="Int. J. Syst. Evol. Microbiol.">
        <title>The Global Catalogue of Microorganisms (GCM) 10K type strain sequencing project: providing services to taxonomists for standard genome sequencing and annotation.</title>
        <authorList>
            <consortium name="The Broad Institute Genomics Platform"/>
            <consortium name="The Broad Institute Genome Sequencing Center for Infectious Disease"/>
            <person name="Wu L."/>
            <person name="Ma J."/>
        </authorList>
    </citation>
    <scope>NUCLEOTIDE SEQUENCE [LARGE SCALE GENOMIC DNA]</scope>
    <source>
        <strain evidence="5">CGMCC 4.7643</strain>
    </source>
</reference>
<evidence type="ECO:0000259" key="3">
    <source>
        <dbReference type="PROSITE" id="PS51123"/>
    </source>
</evidence>
<dbReference type="Pfam" id="PF00691">
    <property type="entry name" value="OmpA"/>
    <property type="match status" value="1"/>
</dbReference>
<dbReference type="InterPro" id="IPR006665">
    <property type="entry name" value="OmpA-like"/>
</dbReference>
<evidence type="ECO:0000256" key="1">
    <source>
        <dbReference type="PROSITE-ProRule" id="PRU00473"/>
    </source>
</evidence>
<organism evidence="4 5">
    <name type="scientific">Amycolatopsis samaneae</name>
    <dbReference type="NCBI Taxonomy" id="664691"/>
    <lineage>
        <taxon>Bacteria</taxon>
        <taxon>Bacillati</taxon>
        <taxon>Actinomycetota</taxon>
        <taxon>Actinomycetes</taxon>
        <taxon>Pseudonocardiales</taxon>
        <taxon>Pseudonocardiaceae</taxon>
        <taxon>Amycolatopsis</taxon>
    </lineage>
</organism>
<feature type="compositionally biased region" description="Basic and acidic residues" evidence="2">
    <location>
        <begin position="139"/>
        <end position="148"/>
    </location>
</feature>
<proteinExistence type="predicted"/>
<evidence type="ECO:0000313" key="4">
    <source>
        <dbReference type="EMBL" id="MFD2463957.1"/>
    </source>
</evidence>
<name>A0ABW5GSP1_9PSEU</name>
<feature type="region of interest" description="Disordered" evidence="2">
    <location>
        <begin position="14"/>
        <end position="56"/>
    </location>
</feature>
<evidence type="ECO:0000313" key="5">
    <source>
        <dbReference type="Proteomes" id="UP001597419"/>
    </source>
</evidence>
<feature type="domain" description="OmpA-like" evidence="3">
    <location>
        <begin position="61"/>
        <end position="166"/>
    </location>
</feature>
<evidence type="ECO:0000256" key="2">
    <source>
        <dbReference type="SAM" id="MobiDB-lite"/>
    </source>
</evidence>
<keyword evidence="1" id="KW-0472">Membrane</keyword>
<dbReference type="PROSITE" id="PS51123">
    <property type="entry name" value="OMPA_2"/>
    <property type="match status" value="1"/>
</dbReference>
<dbReference type="EMBL" id="JBHUKU010000022">
    <property type="protein sequence ID" value="MFD2463957.1"/>
    <property type="molecule type" value="Genomic_DNA"/>
</dbReference>
<dbReference type="SUPFAM" id="SSF103088">
    <property type="entry name" value="OmpA-like"/>
    <property type="match status" value="1"/>
</dbReference>